<dbReference type="InterPro" id="IPR024775">
    <property type="entry name" value="DinB-like"/>
</dbReference>
<dbReference type="EMBL" id="JAKWBL010000001">
    <property type="protein sequence ID" value="MCH5597609.1"/>
    <property type="molecule type" value="Genomic_DNA"/>
</dbReference>
<dbReference type="Proteomes" id="UP001202248">
    <property type="component" value="Unassembled WGS sequence"/>
</dbReference>
<evidence type="ECO:0000259" key="1">
    <source>
        <dbReference type="Pfam" id="PF12867"/>
    </source>
</evidence>
<dbReference type="RefSeq" id="WP_240829337.1">
    <property type="nucleotide sequence ID" value="NZ_JAKWBL010000001.1"/>
</dbReference>
<dbReference type="Gene3D" id="1.20.120.450">
    <property type="entry name" value="dinb family like domain"/>
    <property type="match status" value="1"/>
</dbReference>
<evidence type="ECO:0000313" key="2">
    <source>
        <dbReference type="EMBL" id="MCH5597609.1"/>
    </source>
</evidence>
<dbReference type="InterPro" id="IPR034660">
    <property type="entry name" value="DinB/YfiT-like"/>
</dbReference>
<feature type="domain" description="DinB-like" evidence="1">
    <location>
        <begin position="2"/>
        <end position="104"/>
    </location>
</feature>
<dbReference type="SUPFAM" id="SSF109854">
    <property type="entry name" value="DinB/YfiT-like putative metalloenzymes"/>
    <property type="match status" value="1"/>
</dbReference>
<name>A0ABS9SGW2_9BACT</name>
<comment type="caution">
    <text evidence="2">The sequence shown here is derived from an EMBL/GenBank/DDBJ whole genome shotgun (WGS) entry which is preliminary data.</text>
</comment>
<gene>
    <name evidence="2" type="ORF">MKP09_06655</name>
</gene>
<reference evidence="2 3" key="1">
    <citation type="submission" date="2022-02" db="EMBL/GenBank/DDBJ databases">
        <authorList>
            <person name="Min J."/>
        </authorList>
    </citation>
    <scope>NUCLEOTIDE SEQUENCE [LARGE SCALE GENOMIC DNA]</scope>
    <source>
        <strain evidence="2 3">GR10-1</strain>
    </source>
</reference>
<organism evidence="2 3">
    <name type="scientific">Niabella ginsengisoli</name>
    <dbReference type="NCBI Taxonomy" id="522298"/>
    <lineage>
        <taxon>Bacteria</taxon>
        <taxon>Pseudomonadati</taxon>
        <taxon>Bacteroidota</taxon>
        <taxon>Chitinophagia</taxon>
        <taxon>Chitinophagales</taxon>
        <taxon>Chitinophagaceae</taxon>
        <taxon>Niabella</taxon>
    </lineage>
</organism>
<sequence length="113" mass="13722">MHHVADSHINAYTRFKLCMTENLPTIKTYDENLWVQLDDVKALPVNMSITLLYALHMRWDEAIKNLKDEDWQRAAYHPEMKKELSLWYFLQSYAWHGRHHVAQINGLREKRRW</sequence>
<proteinExistence type="predicted"/>
<protein>
    <submittedName>
        <fullName evidence="2">DinB family protein</fullName>
    </submittedName>
</protein>
<accession>A0ABS9SGW2</accession>
<keyword evidence="3" id="KW-1185">Reference proteome</keyword>
<evidence type="ECO:0000313" key="3">
    <source>
        <dbReference type="Proteomes" id="UP001202248"/>
    </source>
</evidence>
<dbReference type="Pfam" id="PF12867">
    <property type="entry name" value="DinB_2"/>
    <property type="match status" value="1"/>
</dbReference>